<protein>
    <submittedName>
        <fullName evidence="1">Uncharacterized protein</fullName>
    </submittedName>
</protein>
<dbReference type="Proteomes" id="UP001177021">
    <property type="component" value="Unassembled WGS sequence"/>
</dbReference>
<dbReference type="EMBL" id="CASHSV030000013">
    <property type="protein sequence ID" value="CAJ2637053.1"/>
    <property type="molecule type" value="Genomic_DNA"/>
</dbReference>
<reference evidence="1" key="1">
    <citation type="submission" date="2023-10" db="EMBL/GenBank/DDBJ databases">
        <authorList>
            <person name="Rodriguez Cubillos JULIANA M."/>
            <person name="De Vega J."/>
        </authorList>
    </citation>
    <scope>NUCLEOTIDE SEQUENCE</scope>
</reference>
<keyword evidence="2" id="KW-1185">Reference proteome</keyword>
<gene>
    <name evidence="1" type="ORF">MILVUS5_LOCUS7454</name>
</gene>
<proteinExistence type="predicted"/>
<accession>A0ACB0IWT1</accession>
<evidence type="ECO:0000313" key="1">
    <source>
        <dbReference type="EMBL" id="CAJ2637053.1"/>
    </source>
</evidence>
<organism evidence="1 2">
    <name type="scientific">Trifolium pratense</name>
    <name type="common">Red clover</name>
    <dbReference type="NCBI Taxonomy" id="57577"/>
    <lineage>
        <taxon>Eukaryota</taxon>
        <taxon>Viridiplantae</taxon>
        <taxon>Streptophyta</taxon>
        <taxon>Embryophyta</taxon>
        <taxon>Tracheophyta</taxon>
        <taxon>Spermatophyta</taxon>
        <taxon>Magnoliopsida</taxon>
        <taxon>eudicotyledons</taxon>
        <taxon>Gunneridae</taxon>
        <taxon>Pentapetalae</taxon>
        <taxon>rosids</taxon>
        <taxon>fabids</taxon>
        <taxon>Fabales</taxon>
        <taxon>Fabaceae</taxon>
        <taxon>Papilionoideae</taxon>
        <taxon>50 kb inversion clade</taxon>
        <taxon>NPAAA clade</taxon>
        <taxon>Hologalegina</taxon>
        <taxon>IRL clade</taxon>
        <taxon>Trifolieae</taxon>
        <taxon>Trifolium</taxon>
    </lineage>
</organism>
<comment type="caution">
    <text evidence="1">The sequence shown here is derived from an EMBL/GenBank/DDBJ whole genome shotgun (WGS) entry which is preliminary data.</text>
</comment>
<evidence type="ECO:0000313" key="2">
    <source>
        <dbReference type="Proteomes" id="UP001177021"/>
    </source>
</evidence>
<name>A0ACB0IWT1_TRIPR</name>
<sequence>MSNSPITSPTKNNDEPPLTPPIDPLSQQITIAYPLQTVFPEESTTKKVSSSKKGSRARKSTSPPATTKVSNQKGKKSKSKSVSKSVHTMHELYIKNLEEPNVDASAGATVNEKTTSPFDLKSVPLGLSNPRSAENLGKKDLETSVSADDDIGAYSKAKFDSVLELIKKFSTEQDAAHHATASTVPVDFNSSLVADSPERNVGPDNTPNKTVPNSTDPNTPIIHPVSDNVIDKTHDADHLSNAAANDNPGDSHQVVIDVDNFNSSGVRQPPASMSRRLRSSASKEKDVSGTPAKTPQKKATVVGPKKQWSKVIGPSESKKKSLKRKVVSSSDSDFEDDAAAPIAASSQKAAKKKKTVEDIPPVPIDNISFHRVENAERWKIVVNRRLALERNLHEDFLECQEIMDLINKAGLLKTVTGLGNCYEKLTREFLVNVTADCGNPLSSEYLKVFVRGRCVDFSPAIINQSLGRSTDPSPELEVSMKKICSILTGGGMKTWPRTGKLPAAKLTAKYALLNKIAASNWVPTTHSNSVATGLAKFIYAVGTGTCYDYGTHIFHATILHGSSTAVKMPIAFPTLICSIVLSQHPDICTNSDVPVSRPSALTMDFRLLEGKHVADIAAASAKTPAVGMTKQQMIANLKEVSKMLGEKKELVDGVIQALEFAQPQANEDGVGPSHGASHDDDLAGGDTVEEEMASDESPSI</sequence>